<gene>
    <name evidence="6" type="ORF">GBAR_LOCUS18489</name>
</gene>
<evidence type="ECO:0000256" key="2">
    <source>
        <dbReference type="ARBA" id="ARBA00004947"/>
    </source>
</evidence>
<dbReference type="EMBL" id="CASHTH010002623">
    <property type="protein sequence ID" value="CAI8032746.1"/>
    <property type="molecule type" value="Genomic_DNA"/>
</dbReference>
<dbReference type="GO" id="GO:0030246">
    <property type="term" value="F:carbohydrate binding"/>
    <property type="evidence" value="ECO:0007669"/>
    <property type="project" value="InterPro"/>
</dbReference>
<dbReference type="InterPro" id="IPR011013">
    <property type="entry name" value="Gal_mutarotase_sf_dom"/>
</dbReference>
<comment type="caution">
    <text evidence="6">The sequence shown here is derived from an EMBL/GenBank/DDBJ whole genome shotgun (WGS) entry which is preliminary data.</text>
</comment>
<dbReference type="GO" id="GO:0005737">
    <property type="term" value="C:cytoplasm"/>
    <property type="evidence" value="ECO:0007669"/>
    <property type="project" value="TreeGrafter"/>
</dbReference>
<evidence type="ECO:0000256" key="5">
    <source>
        <dbReference type="ARBA" id="ARBA00045743"/>
    </source>
</evidence>
<dbReference type="GO" id="GO:0004034">
    <property type="term" value="F:aldose 1-epimerase activity"/>
    <property type="evidence" value="ECO:0007669"/>
    <property type="project" value="UniProtKB-EC"/>
</dbReference>
<accession>A0AA35SPW4</accession>
<dbReference type="PANTHER" id="PTHR11122">
    <property type="entry name" value="APOSPORY-ASSOCIATED PROTEIN C-RELATED"/>
    <property type="match status" value="1"/>
</dbReference>
<dbReference type="SUPFAM" id="SSF74650">
    <property type="entry name" value="Galactose mutarotase-like"/>
    <property type="match status" value="1"/>
</dbReference>
<dbReference type="InterPro" id="IPR014718">
    <property type="entry name" value="GH-type_carb-bd"/>
</dbReference>
<dbReference type="Pfam" id="PF01263">
    <property type="entry name" value="Aldose_epim"/>
    <property type="match status" value="1"/>
</dbReference>
<sequence>MMAAEQEVVVLTRDENNKATVNLHGGTLQSWVHNGTEMIFVSKNAVFDNKKGIRGGIPVVFPQFGPWELGPQHGFARTSRWQCTSPPSTNSGGDVSATFTLTDTDATRAIWNHKFKLDLVVVVKAGSLDTSLTATNNNAAESFSCVTVLPCLHHVCRLLMCISSQPCCLVSVDWTYIDSKTEAEEKKTRTGGKPQTVSKYGTIFIWRQSKIMS</sequence>
<dbReference type="PANTHER" id="PTHR11122:SF13">
    <property type="entry name" value="GLUCOSE-6-PHOSPHATE 1-EPIMERASE"/>
    <property type="match status" value="1"/>
</dbReference>
<evidence type="ECO:0000313" key="6">
    <source>
        <dbReference type="EMBL" id="CAI8032746.1"/>
    </source>
</evidence>
<dbReference type="Proteomes" id="UP001174909">
    <property type="component" value="Unassembled WGS sequence"/>
</dbReference>
<comment type="function">
    <text evidence="5">Mutarotase that catalyzes the interconversion of beta-D-galactose and alpha-D-galactose during galactose metabolism. Beta-D-galactose is metabolized in the liver into glucose 1-phosphate, the primary metabolic fuel, by the action of four enzymes that constitute the Leloir pathway: GALM, GALK1 (galactokinase), GALT (galactose-1-phosphate uridylyltransferase) and GALE (UDP-galactose-4'-epimerase). Involved in the maintenance of the equilibrium between the beta- and alpha-anomers of galactose, therefore ensuring a sufficient supply of the alpha-anomer for GALK1. Also active on D-glucose although shows a preference for galactose over glucose.</text>
</comment>
<proteinExistence type="predicted"/>
<dbReference type="Gene3D" id="2.70.98.10">
    <property type="match status" value="1"/>
</dbReference>
<evidence type="ECO:0000256" key="4">
    <source>
        <dbReference type="ARBA" id="ARBA00032729"/>
    </source>
</evidence>
<evidence type="ECO:0000256" key="3">
    <source>
        <dbReference type="ARBA" id="ARBA00021023"/>
    </source>
</evidence>
<dbReference type="GO" id="GO:0005975">
    <property type="term" value="P:carbohydrate metabolic process"/>
    <property type="evidence" value="ECO:0007669"/>
    <property type="project" value="InterPro"/>
</dbReference>
<dbReference type="GO" id="GO:0047938">
    <property type="term" value="F:glucose-6-phosphate 1-epimerase activity"/>
    <property type="evidence" value="ECO:0007669"/>
    <property type="project" value="TreeGrafter"/>
</dbReference>
<reference evidence="6" key="1">
    <citation type="submission" date="2023-03" db="EMBL/GenBank/DDBJ databases">
        <authorList>
            <person name="Steffen K."/>
            <person name="Cardenas P."/>
        </authorList>
    </citation>
    <scope>NUCLEOTIDE SEQUENCE</scope>
</reference>
<comment type="catalytic activity">
    <reaction evidence="1">
        <text>alpha-D-galactose = beta-D-galactose</text>
        <dbReference type="Rhea" id="RHEA:28675"/>
        <dbReference type="ChEBI" id="CHEBI:27667"/>
        <dbReference type="ChEBI" id="CHEBI:28061"/>
        <dbReference type="EC" id="5.1.3.3"/>
    </reaction>
    <physiologicalReaction direction="right-to-left" evidence="1">
        <dbReference type="Rhea" id="RHEA:28677"/>
    </physiologicalReaction>
</comment>
<keyword evidence="7" id="KW-1185">Reference proteome</keyword>
<evidence type="ECO:0000256" key="1">
    <source>
        <dbReference type="ARBA" id="ARBA00001712"/>
    </source>
</evidence>
<evidence type="ECO:0000313" key="7">
    <source>
        <dbReference type="Proteomes" id="UP001174909"/>
    </source>
</evidence>
<name>A0AA35SPW4_GEOBA</name>
<protein>
    <recommendedName>
        <fullName evidence="3">Galactose mutarotase</fullName>
    </recommendedName>
    <alternativeName>
        <fullName evidence="4">Aldose 1-epimerase</fullName>
    </alternativeName>
</protein>
<dbReference type="AlphaFoldDB" id="A0AA35SPW4"/>
<dbReference type="InterPro" id="IPR008183">
    <property type="entry name" value="Aldose_1/G6P_1-epimerase"/>
</dbReference>
<organism evidence="6 7">
    <name type="scientific">Geodia barretti</name>
    <name type="common">Barrett's horny sponge</name>
    <dbReference type="NCBI Taxonomy" id="519541"/>
    <lineage>
        <taxon>Eukaryota</taxon>
        <taxon>Metazoa</taxon>
        <taxon>Porifera</taxon>
        <taxon>Demospongiae</taxon>
        <taxon>Heteroscleromorpha</taxon>
        <taxon>Tetractinellida</taxon>
        <taxon>Astrophorina</taxon>
        <taxon>Geodiidae</taxon>
        <taxon>Geodia</taxon>
    </lineage>
</organism>
<comment type="pathway">
    <text evidence="2">Carbohydrate metabolism; galactose metabolism.</text>
</comment>